<sequence>MPFDATIINIFTNFTEEGVFQFGVNAVSDCGIMIRVGHLYEPGPDVKELLEFVGGLDKGTNNEVYVNAKMPKGTIIALNVGQPFGTAQGTGAGMDFGLLDLRSLNKNPPISFSGDRTLYYPGFSVCWLEAPWFSNEDLQTLAKIPALGGIRTSDYCKNSG</sequence>
<organism evidence="1">
    <name type="scientific">freshwater metagenome</name>
    <dbReference type="NCBI Taxonomy" id="449393"/>
    <lineage>
        <taxon>unclassified sequences</taxon>
        <taxon>metagenomes</taxon>
        <taxon>ecological metagenomes</taxon>
    </lineage>
</organism>
<gene>
    <name evidence="1" type="ORF">UFOPK2646_00198</name>
</gene>
<reference evidence="1" key="1">
    <citation type="submission" date="2020-05" db="EMBL/GenBank/DDBJ databases">
        <authorList>
            <person name="Chiriac C."/>
            <person name="Salcher M."/>
            <person name="Ghai R."/>
            <person name="Kavagutti S V."/>
        </authorList>
    </citation>
    <scope>NUCLEOTIDE SEQUENCE</scope>
</reference>
<protein>
    <submittedName>
        <fullName evidence="1">Unannotated protein</fullName>
    </submittedName>
</protein>
<evidence type="ECO:0000313" key="1">
    <source>
        <dbReference type="EMBL" id="CAB4696355.1"/>
    </source>
</evidence>
<accession>A0A6J6PHS2</accession>
<proteinExistence type="predicted"/>
<name>A0A6J6PHS2_9ZZZZ</name>
<dbReference type="AlphaFoldDB" id="A0A6J6PHS2"/>
<dbReference type="EMBL" id="CAEZYB010000013">
    <property type="protein sequence ID" value="CAB4696355.1"/>
    <property type="molecule type" value="Genomic_DNA"/>
</dbReference>